<evidence type="ECO:0000256" key="2">
    <source>
        <dbReference type="SAM" id="Phobius"/>
    </source>
</evidence>
<keyword evidence="2" id="KW-1133">Transmembrane helix</keyword>
<proteinExistence type="predicted"/>
<evidence type="ECO:0000256" key="1">
    <source>
        <dbReference type="SAM" id="MobiDB-lite"/>
    </source>
</evidence>
<sequence length="442" mass="48694">MSGRWLLNVLLLGVVAMLGWTIHQELERPRRPPTLIDTASGPPLLVEITRAGEPTIRLERQDVGWRLRAPWDLDADTERVQALLAIREAHLLRSLPADAVVLSELGLDPANLRLRLDTTEVAFGGLDPIAQWRYLRNDDLVHLIEDQFQHRLIAPPIDFVARTVAPRHPVIAHATHDDVALNLETLERIQMLTAERVEPMLDTSAGSRLTLSALDGSQIEYLVSPDGRRWSRPDLRLTYVLTEAIELVTDPGARAPTPLPRPSDPTGIAGQEQSDQRWPGVAPTTMDAETHDWDAWSLEPSDPVDAATGLMDPEAPLSGDLPLGPAPAVHLRPHEPTPEPIVRPDAFGWEADHDPPPGFGQDPFAPALEPPEQAHPTPRFPGSQDDPFASDQRVFDPIESWPAGMEVESDPFAPAPTDRENTAPIAPQGFGEDPFAIDPDHR</sequence>
<dbReference type="RefSeq" id="WP_200386448.1">
    <property type="nucleotide sequence ID" value="NZ_NRSD01000002.1"/>
</dbReference>
<evidence type="ECO:0000313" key="3">
    <source>
        <dbReference type="EMBL" id="MBK1643639.1"/>
    </source>
</evidence>
<dbReference type="AlphaFoldDB" id="A0A9X1B7A3"/>
<name>A0A9X1B7A3_9GAMM</name>
<keyword evidence="2" id="KW-0812">Transmembrane</keyword>
<gene>
    <name evidence="3" type="ORF">CKO25_02985</name>
</gene>
<dbReference type="Proteomes" id="UP001138802">
    <property type="component" value="Unassembled WGS sequence"/>
</dbReference>
<feature type="region of interest" description="Disordered" evidence="1">
    <location>
        <begin position="251"/>
        <end position="442"/>
    </location>
</feature>
<keyword evidence="2" id="KW-0472">Membrane</keyword>
<keyword evidence="4" id="KW-1185">Reference proteome</keyword>
<organism evidence="3 4">
    <name type="scientific">Thiocapsa imhoffii</name>
    <dbReference type="NCBI Taxonomy" id="382777"/>
    <lineage>
        <taxon>Bacteria</taxon>
        <taxon>Pseudomonadati</taxon>
        <taxon>Pseudomonadota</taxon>
        <taxon>Gammaproteobacteria</taxon>
        <taxon>Chromatiales</taxon>
        <taxon>Chromatiaceae</taxon>
        <taxon>Thiocapsa</taxon>
    </lineage>
</organism>
<dbReference type="EMBL" id="NRSD01000002">
    <property type="protein sequence ID" value="MBK1643639.1"/>
    <property type="molecule type" value="Genomic_DNA"/>
</dbReference>
<feature type="transmembrane region" description="Helical" evidence="2">
    <location>
        <begin position="6"/>
        <end position="23"/>
    </location>
</feature>
<evidence type="ECO:0008006" key="5">
    <source>
        <dbReference type="Google" id="ProtNLM"/>
    </source>
</evidence>
<evidence type="ECO:0000313" key="4">
    <source>
        <dbReference type="Proteomes" id="UP001138802"/>
    </source>
</evidence>
<reference evidence="3 4" key="1">
    <citation type="journal article" date="2020" name="Microorganisms">
        <title>Osmotic Adaptation and Compatible Solute Biosynthesis of Phototrophic Bacteria as Revealed from Genome Analyses.</title>
        <authorList>
            <person name="Imhoff J.F."/>
            <person name="Rahn T."/>
            <person name="Kunzel S."/>
            <person name="Keller A."/>
            <person name="Neulinger S.C."/>
        </authorList>
    </citation>
    <scope>NUCLEOTIDE SEQUENCE [LARGE SCALE GENOMIC DNA]</scope>
    <source>
        <strain evidence="3 4">DSM 21303</strain>
    </source>
</reference>
<comment type="caution">
    <text evidence="3">The sequence shown here is derived from an EMBL/GenBank/DDBJ whole genome shotgun (WGS) entry which is preliminary data.</text>
</comment>
<accession>A0A9X1B7A3</accession>
<protein>
    <recommendedName>
        <fullName evidence="5">DUF4340 domain-containing protein</fullName>
    </recommendedName>
</protein>